<proteinExistence type="predicted"/>
<evidence type="ECO:0000313" key="1">
    <source>
        <dbReference type="EMBL" id="RGD59437.1"/>
    </source>
</evidence>
<dbReference type="EMBL" id="QVIG01000001">
    <property type="protein sequence ID" value="RGD59437.1"/>
    <property type="molecule type" value="Genomic_DNA"/>
</dbReference>
<keyword evidence="2" id="KW-1185">Reference proteome</keyword>
<dbReference type="Proteomes" id="UP000263377">
    <property type="component" value="Unassembled WGS sequence"/>
</dbReference>
<protein>
    <submittedName>
        <fullName evidence="1">Uncharacterized protein</fullName>
    </submittedName>
</protein>
<organism evidence="1 2">
    <name type="scientific">Kitasatospora xanthocidica</name>
    <dbReference type="NCBI Taxonomy" id="83382"/>
    <lineage>
        <taxon>Bacteria</taxon>
        <taxon>Bacillati</taxon>
        <taxon>Actinomycetota</taxon>
        <taxon>Actinomycetes</taxon>
        <taxon>Kitasatosporales</taxon>
        <taxon>Streptomycetaceae</taxon>
        <taxon>Kitasatospora</taxon>
    </lineage>
</organism>
<name>A0A372ZVU7_9ACTN</name>
<dbReference type="AlphaFoldDB" id="A0A372ZVU7"/>
<evidence type="ECO:0000313" key="2">
    <source>
        <dbReference type="Proteomes" id="UP000263377"/>
    </source>
</evidence>
<reference evidence="1 2" key="1">
    <citation type="submission" date="2018-08" db="EMBL/GenBank/DDBJ databases">
        <title>Diversity &amp; Physiological Properties of Lignin-Decomposing Actinobacteria from Soil.</title>
        <authorList>
            <person name="Roh S.G."/>
            <person name="Kim S.B."/>
        </authorList>
    </citation>
    <scope>NUCLEOTIDE SEQUENCE [LARGE SCALE GENOMIC DNA]</scope>
    <source>
        <strain evidence="1 2">MMS17-GH009</strain>
    </source>
</reference>
<accession>A0A372ZVU7</accession>
<sequence>MRWIAGLTRDPEGTWLAWARGHAVPVPLGTFAEVVRIPAPMGRAAVAVLLAHAPELVGPVIVDEWAGAVDIFVPSDIFVPGAPPVRQGDDVKLIGRCQDPPPVVICPSPGRRAVGRRWLCPPRALPGHCAVLTDPHRLAEALALSRGPLAAAG</sequence>
<comment type="caution">
    <text evidence="1">The sequence shown here is derived from an EMBL/GenBank/DDBJ whole genome shotgun (WGS) entry which is preliminary data.</text>
</comment>
<gene>
    <name evidence="1" type="ORF">DR950_18020</name>
</gene>